<organism evidence="7 8">
    <name type="scientific">Astathelohania contejeani</name>
    <dbReference type="NCBI Taxonomy" id="164912"/>
    <lineage>
        <taxon>Eukaryota</taxon>
        <taxon>Fungi</taxon>
        <taxon>Fungi incertae sedis</taxon>
        <taxon>Microsporidia</taxon>
        <taxon>Astathelohaniidae</taxon>
        <taxon>Astathelohania</taxon>
    </lineage>
</organism>
<keyword evidence="8" id="KW-1185">Reference proteome</keyword>
<evidence type="ECO:0000256" key="4">
    <source>
        <dbReference type="ARBA" id="ARBA00023157"/>
    </source>
</evidence>
<proteinExistence type="inferred from homology"/>
<accession>A0ABQ7I2X6</accession>
<comment type="caution">
    <text evidence="7">The sequence shown here is derived from an EMBL/GenBank/DDBJ whole genome shotgun (WGS) entry which is preliminary data.</text>
</comment>
<name>A0ABQ7I2X6_9MICR</name>
<keyword evidence="5" id="KW-0676">Redox-active center</keyword>
<dbReference type="PRINTS" id="PR00160">
    <property type="entry name" value="GLUTAREDOXIN"/>
</dbReference>
<keyword evidence="3" id="KW-0249">Electron transport</keyword>
<dbReference type="Gene3D" id="3.40.30.10">
    <property type="entry name" value="Glutaredoxin"/>
    <property type="match status" value="1"/>
</dbReference>
<gene>
    <name evidence="7" type="primary">GLRX2</name>
    <name evidence="7" type="ORF">TCON_0102</name>
</gene>
<evidence type="ECO:0000256" key="1">
    <source>
        <dbReference type="ARBA" id="ARBA00007787"/>
    </source>
</evidence>
<evidence type="ECO:0000313" key="8">
    <source>
        <dbReference type="Proteomes" id="UP001516464"/>
    </source>
</evidence>
<sequence>MVEEKSLIECQEHIKKIISEYGSFMIGKKGCPYCIEAISILKDIDVQYKYFDELEFPDVASSARIMYDYRTFPIIVINGIFIGGCNELKALVEEENKKKKIEEL</sequence>
<dbReference type="InterPro" id="IPR002109">
    <property type="entry name" value="Glutaredoxin"/>
</dbReference>
<reference evidence="7 8" key="1">
    <citation type="submission" date="2019-01" db="EMBL/GenBank/DDBJ databases">
        <title>Genomes sequencing and comparative genomics of infectious freshwater microsporidia, Cucumispora dikerogammari and Thelohania contejeani.</title>
        <authorList>
            <person name="Cormier A."/>
            <person name="Giraud I."/>
            <person name="Wattier R."/>
            <person name="Teixeira M."/>
            <person name="Grandjean F."/>
            <person name="Rigaud T."/>
            <person name="Cordaux R."/>
        </authorList>
    </citation>
    <scope>NUCLEOTIDE SEQUENCE [LARGE SCALE GENOMIC DNA]</scope>
    <source>
        <strain evidence="7">T1</strain>
        <tissue evidence="7">Spores</tissue>
    </source>
</reference>
<protein>
    <submittedName>
        <fullName evidence="7">Glutaredoxin-2, mitochondrial</fullName>
    </submittedName>
</protein>
<feature type="domain" description="Glutaredoxin" evidence="6">
    <location>
        <begin position="26"/>
        <end position="82"/>
    </location>
</feature>
<dbReference type="PANTHER" id="PTHR46679:SF1">
    <property type="entry name" value="GLUTAREDOXIN-2, MITOCHONDRIAL"/>
    <property type="match status" value="1"/>
</dbReference>
<evidence type="ECO:0000256" key="2">
    <source>
        <dbReference type="ARBA" id="ARBA00022448"/>
    </source>
</evidence>
<comment type="similarity">
    <text evidence="1">Belongs to the glutaredoxin family.</text>
</comment>
<keyword evidence="2" id="KW-0813">Transport</keyword>
<dbReference type="PANTHER" id="PTHR46679">
    <property type="match status" value="1"/>
</dbReference>
<evidence type="ECO:0000259" key="6">
    <source>
        <dbReference type="Pfam" id="PF00462"/>
    </source>
</evidence>
<evidence type="ECO:0000256" key="5">
    <source>
        <dbReference type="ARBA" id="ARBA00023284"/>
    </source>
</evidence>
<dbReference type="InterPro" id="IPR036249">
    <property type="entry name" value="Thioredoxin-like_sf"/>
</dbReference>
<dbReference type="Proteomes" id="UP001516464">
    <property type="component" value="Unassembled WGS sequence"/>
</dbReference>
<dbReference type="CDD" id="cd02066">
    <property type="entry name" value="GRX_family"/>
    <property type="match status" value="1"/>
</dbReference>
<evidence type="ECO:0000313" key="7">
    <source>
        <dbReference type="EMBL" id="KAF7684733.1"/>
    </source>
</evidence>
<dbReference type="SUPFAM" id="SSF52833">
    <property type="entry name" value="Thioredoxin-like"/>
    <property type="match status" value="1"/>
</dbReference>
<evidence type="ECO:0000256" key="3">
    <source>
        <dbReference type="ARBA" id="ARBA00022982"/>
    </source>
</evidence>
<dbReference type="PROSITE" id="PS51354">
    <property type="entry name" value="GLUTAREDOXIN_2"/>
    <property type="match status" value="1"/>
</dbReference>
<dbReference type="InterPro" id="IPR014025">
    <property type="entry name" value="Glutaredoxin_subgr"/>
</dbReference>
<dbReference type="Pfam" id="PF00462">
    <property type="entry name" value="Glutaredoxin"/>
    <property type="match status" value="1"/>
</dbReference>
<keyword evidence="4" id="KW-1015">Disulfide bond</keyword>
<dbReference type="EMBL" id="SBIQ01000003">
    <property type="protein sequence ID" value="KAF7684733.1"/>
    <property type="molecule type" value="Genomic_DNA"/>
</dbReference>